<feature type="region of interest" description="Disordered" evidence="1">
    <location>
        <begin position="426"/>
        <end position="496"/>
    </location>
</feature>
<feature type="region of interest" description="Disordered" evidence="1">
    <location>
        <begin position="1024"/>
        <end position="1043"/>
    </location>
</feature>
<feature type="compositionally biased region" description="Polar residues" evidence="1">
    <location>
        <begin position="1076"/>
        <end position="1088"/>
    </location>
</feature>
<feature type="region of interest" description="Disordered" evidence="1">
    <location>
        <begin position="285"/>
        <end position="345"/>
    </location>
</feature>
<dbReference type="EMBL" id="ABEU02000011">
    <property type="protein sequence ID" value="PNR45540.1"/>
    <property type="molecule type" value="Genomic_DNA"/>
</dbReference>
<dbReference type="KEGG" id="ppp:112288517"/>
<dbReference type="Proteomes" id="UP000006727">
    <property type="component" value="Chromosome 11"/>
</dbReference>
<feature type="region of interest" description="Disordered" evidence="1">
    <location>
        <begin position="373"/>
        <end position="393"/>
    </location>
</feature>
<feature type="region of interest" description="Disordered" evidence="1">
    <location>
        <begin position="42"/>
        <end position="62"/>
    </location>
</feature>
<dbReference type="PaxDb" id="3218-PP1S31_335V6.1"/>
<feature type="region of interest" description="Disordered" evidence="1">
    <location>
        <begin position="1117"/>
        <end position="1142"/>
    </location>
</feature>
<evidence type="ECO:0000259" key="2">
    <source>
        <dbReference type="PROSITE" id="PS51840"/>
    </source>
</evidence>
<dbReference type="Gramene" id="Pp3c11_21020V3.3">
    <property type="protein sequence ID" value="Pp3c11_21020V3.3"/>
    <property type="gene ID" value="Pp3c11_21020"/>
</dbReference>
<dbReference type="EnsemblPlants" id="Pp3c11_21020V3.2">
    <property type="protein sequence ID" value="Pp3c11_21020V3.2"/>
    <property type="gene ID" value="Pp3c11_21020"/>
</dbReference>
<dbReference type="Gramene" id="Pp3c11_21020V3.4">
    <property type="protein sequence ID" value="Pp3c11_21020V3.4"/>
    <property type="gene ID" value="Pp3c11_21020"/>
</dbReference>
<feature type="compositionally biased region" description="Polar residues" evidence="1">
    <location>
        <begin position="463"/>
        <end position="488"/>
    </location>
</feature>
<dbReference type="EnsemblPlants" id="Pp3c11_21020V3.4">
    <property type="protein sequence ID" value="Pp3c11_21020V3.4"/>
    <property type="gene ID" value="Pp3c11_21020"/>
</dbReference>
<feature type="compositionally biased region" description="Basic and acidic residues" evidence="1">
    <location>
        <begin position="373"/>
        <end position="383"/>
    </location>
</feature>
<feature type="region of interest" description="Disordered" evidence="1">
    <location>
        <begin position="1076"/>
        <end position="1102"/>
    </location>
</feature>
<dbReference type="EnsemblPlants" id="Pp3c11_21020V3.3">
    <property type="protein sequence ID" value="Pp3c11_21020V3.3"/>
    <property type="gene ID" value="Pp3c11_21020"/>
</dbReference>
<dbReference type="PANTHER" id="PTHR33414:SF1">
    <property type="entry name" value="PROTEIN PLASTID MOVEMENT IMPAIRED 1-RELATED 1"/>
    <property type="match status" value="1"/>
</dbReference>
<dbReference type="InterPro" id="IPR019448">
    <property type="entry name" value="NT-C2"/>
</dbReference>
<dbReference type="PROSITE" id="PS51840">
    <property type="entry name" value="C2_NT"/>
    <property type="match status" value="1"/>
</dbReference>
<evidence type="ECO:0000313" key="4">
    <source>
        <dbReference type="EnsemblPlants" id="Pp3c11_21020V3.1"/>
    </source>
</evidence>
<dbReference type="GeneID" id="112288517"/>
<dbReference type="EnsemblPlants" id="Pp3c11_21020V3.1">
    <property type="protein sequence ID" value="Pp3c11_21020V3.1"/>
    <property type="gene ID" value="Pp3c11_21020"/>
</dbReference>
<organism evidence="3">
    <name type="scientific">Physcomitrium patens</name>
    <name type="common">Spreading-leaved earth moss</name>
    <name type="synonym">Physcomitrella patens</name>
    <dbReference type="NCBI Taxonomy" id="3218"/>
    <lineage>
        <taxon>Eukaryota</taxon>
        <taxon>Viridiplantae</taxon>
        <taxon>Streptophyta</taxon>
        <taxon>Embryophyta</taxon>
        <taxon>Bryophyta</taxon>
        <taxon>Bryophytina</taxon>
        <taxon>Bryopsida</taxon>
        <taxon>Funariidae</taxon>
        <taxon>Funariales</taxon>
        <taxon>Funariaceae</taxon>
        <taxon>Physcomitrium</taxon>
    </lineage>
</organism>
<evidence type="ECO:0000256" key="1">
    <source>
        <dbReference type="SAM" id="MobiDB-lite"/>
    </source>
</evidence>
<dbReference type="AlphaFoldDB" id="A0A2K1JVI3"/>
<feature type="region of interest" description="Disordered" evidence="1">
    <location>
        <begin position="84"/>
        <end position="107"/>
    </location>
</feature>
<feature type="compositionally biased region" description="Polar residues" evidence="1">
    <location>
        <begin position="756"/>
        <end position="765"/>
    </location>
</feature>
<gene>
    <name evidence="4" type="primary">LOC112288517</name>
    <name evidence="3" type="ORF">PHYPA_015311</name>
</gene>
<feature type="compositionally biased region" description="Low complexity" evidence="1">
    <location>
        <begin position="303"/>
        <end position="325"/>
    </location>
</feature>
<protein>
    <recommendedName>
        <fullName evidence="2">C2 NT-type domain-containing protein</fullName>
    </recommendedName>
</protein>
<accession>A0A2K1JVI3</accession>
<reference evidence="4" key="3">
    <citation type="submission" date="2020-12" db="UniProtKB">
        <authorList>
            <consortium name="EnsemblPlants"/>
        </authorList>
    </citation>
    <scope>IDENTIFICATION</scope>
</reference>
<reference evidence="3 5" key="1">
    <citation type="journal article" date="2008" name="Science">
        <title>The Physcomitrella genome reveals evolutionary insights into the conquest of land by plants.</title>
        <authorList>
            <person name="Rensing S."/>
            <person name="Lang D."/>
            <person name="Zimmer A."/>
            <person name="Terry A."/>
            <person name="Salamov A."/>
            <person name="Shapiro H."/>
            <person name="Nishiyama T."/>
            <person name="Perroud P.-F."/>
            <person name="Lindquist E."/>
            <person name="Kamisugi Y."/>
            <person name="Tanahashi T."/>
            <person name="Sakakibara K."/>
            <person name="Fujita T."/>
            <person name="Oishi K."/>
            <person name="Shin-I T."/>
            <person name="Kuroki Y."/>
            <person name="Toyoda A."/>
            <person name="Suzuki Y."/>
            <person name="Hashimoto A."/>
            <person name="Yamaguchi K."/>
            <person name="Sugano A."/>
            <person name="Kohara Y."/>
            <person name="Fujiyama A."/>
            <person name="Anterola A."/>
            <person name="Aoki S."/>
            <person name="Ashton N."/>
            <person name="Barbazuk W.B."/>
            <person name="Barker E."/>
            <person name="Bennetzen J."/>
            <person name="Bezanilla M."/>
            <person name="Blankenship R."/>
            <person name="Cho S.H."/>
            <person name="Dutcher S."/>
            <person name="Estelle M."/>
            <person name="Fawcett J.A."/>
            <person name="Gundlach H."/>
            <person name="Hanada K."/>
            <person name="Heyl A."/>
            <person name="Hicks K.A."/>
            <person name="Hugh J."/>
            <person name="Lohr M."/>
            <person name="Mayer K."/>
            <person name="Melkozernov A."/>
            <person name="Murata T."/>
            <person name="Nelson D."/>
            <person name="Pils B."/>
            <person name="Prigge M."/>
            <person name="Reiss B."/>
            <person name="Renner T."/>
            <person name="Rombauts S."/>
            <person name="Rushton P."/>
            <person name="Sanderfoot A."/>
            <person name="Schween G."/>
            <person name="Shiu S.-H."/>
            <person name="Stueber K."/>
            <person name="Theodoulou F.L."/>
            <person name="Tu H."/>
            <person name="Van de Peer Y."/>
            <person name="Verrier P.J."/>
            <person name="Waters E."/>
            <person name="Wood A."/>
            <person name="Yang L."/>
            <person name="Cove D."/>
            <person name="Cuming A."/>
            <person name="Hasebe M."/>
            <person name="Lucas S."/>
            <person name="Mishler D.B."/>
            <person name="Reski R."/>
            <person name="Grigoriev I."/>
            <person name="Quatrano R.S."/>
            <person name="Boore J.L."/>
        </authorList>
    </citation>
    <scope>NUCLEOTIDE SEQUENCE [LARGE SCALE GENOMIC DNA]</scope>
    <source>
        <strain evidence="4 5">cv. Gransden 2004</strain>
    </source>
</reference>
<feature type="compositionally biased region" description="Low complexity" evidence="1">
    <location>
        <begin position="921"/>
        <end position="930"/>
    </location>
</feature>
<dbReference type="InterPro" id="IPR039614">
    <property type="entry name" value="PMI1-like"/>
</dbReference>
<name>A0A2K1JVI3_PHYPA</name>
<dbReference type="Gramene" id="Pp3c11_21020V3.1">
    <property type="protein sequence ID" value="Pp3c11_21020V3.1"/>
    <property type="gene ID" value="Pp3c11_21020"/>
</dbReference>
<proteinExistence type="predicted"/>
<dbReference type="RefSeq" id="XP_024388517.1">
    <property type="nucleotide sequence ID" value="XM_024532749.2"/>
</dbReference>
<sequence>MVQTTVSSSPRGRQPVQGQLLQDLEALNQALYYAGQSKGDGRAVVRRETVESDRSEELRRSPQASIKGASGYLLDMGLMAEVAKERNESPRGRSKNSPVASNIRGLKDSNADVRKKVEVSAEKKKGMWGWKPFQSIAHVGQKKYNCLFTVYVHGIEGLPASMNGLRLAVSFSKRDDAGIQTTPVRVFRGHAEFQETLRIRSSIHGAKNGSKGMKWESKLFTLSVIALEADELNLGKHKLDLTRLLPETMEDDDDDNKRGSWTTSFKLSGKAQAATLVVTFGCEFQREDSHNSSRTPSSKFGESPVLRASRSFSSSPTSSHASPSRYTSEGYHSPSSSEHRADHHEMERLNLDAKEVSPRAARNVPTQAKVVERRATYDKDSRTAMHTSRPIDDEQEVEELLAALGGVAQESDEKEDMTEKELLSLLPGGGELDSREPLNQAPVSDDEFDPVEGEFLSLLASETRPSPASEQASSRTLLSKQSERQASTDGGLGINMKMPVLPSSIDRSEVPDFSLDGVSTRRSPGPKPTKISLNIRMQPKKENNSDWGGGEDVELASIVEAAESELEKATQTMRSKNKVKMLEDAETEALMQEWGLNKKSFEGSRRTSLTNETGNPYAMVSYDPPPLGYGLGSEVPTRGGGSLRSMSPLNFQEASGSNLVMQVSKPVVVPMDSGANSLAVLQRMAAVGMDGMTNQAMLTMPLDDITGKSVEQIASEGLVSFQGTRQGQEQLGYASSEGVHARLNLEYTSDTHRNYGGSSAYSLSRTPGRRASLGGPPPSARRRSSSVQSEDAYMSLEDLAPMAMQKLEPLTLDGLKIQLDMAEEEAPYVVQPRPWERSSIDSYSRTQRSRKSLDDAAANKRILEGGRADNSGALDDDDFSMAISLDEWMRLDAGVVDEDDGNAMALVAAHHAAHGDIVPSQQKNRNQGGRQNEHGSDDTQGFMGNTITLAMLVQLRDPLRNFEPVGAPMMALVQAERVVVPPMPKLKFGRRVSLTGNHEGFDDEETRPKKPSFKIKEITVAGLKVSDEPSSDNKNPVEWGTPKQLQSGSRWLLASGIAKGSKISFLKSKTIMSSGDASITTSGTSNALSVPAPTKTSSSSSLRDSLWSISAKLGNRWGAPSASKVRNPDVAMTKSRWFSKKK</sequence>
<evidence type="ECO:0000313" key="3">
    <source>
        <dbReference type="EMBL" id="PNR45540.1"/>
    </source>
</evidence>
<dbReference type="OrthoDB" id="2019483at2759"/>
<dbReference type="InterPro" id="IPR048972">
    <property type="entry name" value="PMI1_PMIR1-2_C"/>
</dbReference>
<dbReference type="Pfam" id="PF21745">
    <property type="entry name" value="PMI1_PMIR1-2_C"/>
    <property type="match status" value="1"/>
</dbReference>
<reference evidence="3 5" key="2">
    <citation type="journal article" date="2018" name="Plant J.">
        <title>The Physcomitrella patens chromosome-scale assembly reveals moss genome structure and evolution.</title>
        <authorList>
            <person name="Lang D."/>
            <person name="Ullrich K.K."/>
            <person name="Murat F."/>
            <person name="Fuchs J."/>
            <person name="Jenkins J."/>
            <person name="Haas F.B."/>
            <person name="Piednoel M."/>
            <person name="Gundlach H."/>
            <person name="Van Bel M."/>
            <person name="Meyberg R."/>
            <person name="Vives C."/>
            <person name="Morata J."/>
            <person name="Symeonidi A."/>
            <person name="Hiss M."/>
            <person name="Muchero W."/>
            <person name="Kamisugi Y."/>
            <person name="Saleh O."/>
            <person name="Blanc G."/>
            <person name="Decker E.L."/>
            <person name="van Gessel N."/>
            <person name="Grimwood J."/>
            <person name="Hayes R.D."/>
            <person name="Graham S.W."/>
            <person name="Gunter L.E."/>
            <person name="McDaniel S.F."/>
            <person name="Hoernstein S.N.W."/>
            <person name="Larsson A."/>
            <person name="Li F.W."/>
            <person name="Perroud P.F."/>
            <person name="Phillips J."/>
            <person name="Ranjan P."/>
            <person name="Rokshar D.S."/>
            <person name="Rothfels C.J."/>
            <person name="Schneider L."/>
            <person name="Shu S."/>
            <person name="Stevenson D.W."/>
            <person name="Thummler F."/>
            <person name="Tillich M."/>
            <person name="Villarreal Aguilar J.C."/>
            <person name="Widiez T."/>
            <person name="Wong G.K."/>
            <person name="Wymore A."/>
            <person name="Zhang Y."/>
            <person name="Zimmer A.D."/>
            <person name="Quatrano R.S."/>
            <person name="Mayer K.F.X."/>
            <person name="Goodstein D."/>
            <person name="Casacuberta J.M."/>
            <person name="Vandepoele K."/>
            <person name="Reski R."/>
            <person name="Cuming A.C."/>
            <person name="Tuskan G.A."/>
            <person name="Maumus F."/>
            <person name="Salse J."/>
            <person name="Schmutz J."/>
            <person name="Rensing S.A."/>
        </authorList>
    </citation>
    <scope>NUCLEOTIDE SEQUENCE [LARGE SCALE GENOMIC DNA]</scope>
    <source>
        <strain evidence="4 5">cv. Gransden 2004</strain>
    </source>
</reference>
<evidence type="ECO:0000313" key="5">
    <source>
        <dbReference type="Proteomes" id="UP000006727"/>
    </source>
</evidence>
<feature type="region of interest" description="Disordered" evidence="1">
    <location>
        <begin position="915"/>
        <end position="942"/>
    </location>
</feature>
<keyword evidence="5" id="KW-1185">Reference proteome</keyword>
<feature type="compositionally biased region" description="Basic and acidic residues" evidence="1">
    <location>
        <begin position="42"/>
        <end position="60"/>
    </location>
</feature>
<dbReference type="Pfam" id="PF10358">
    <property type="entry name" value="NT-C2"/>
    <property type="match status" value="1"/>
</dbReference>
<feature type="domain" description="C2 NT-type" evidence="2">
    <location>
        <begin position="136"/>
        <end position="284"/>
    </location>
</feature>
<dbReference type="Gramene" id="Pp3c11_21020V3.2">
    <property type="protein sequence ID" value="Pp3c11_21020V3.2"/>
    <property type="gene ID" value="Pp3c11_21020"/>
</dbReference>
<dbReference type="PANTHER" id="PTHR33414">
    <property type="entry name" value="PROTEIN PLASTID MOVEMENT IMPAIRED 1-RELATED 1"/>
    <property type="match status" value="1"/>
</dbReference>
<feature type="region of interest" description="Disordered" evidence="1">
    <location>
        <begin position="754"/>
        <end position="790"/>
    </location>
</feature>